<proteinExistence type="predicted"/>
<dbReference type="EMBL" id="MPON01000025">
    <property type="protein sequence ID" value="OKA32029.1"/>
    <property type="molecule type" value="Genomic_DNA"/>
</dbReference>
<gene>
    <name evidence="1" type="ORF">BJR07_29290</name>
</gene>
<evidence type="ECO:0000313" key="1">
    <source>
        <dbReference type="EMBL" id="OKA32029.1"/>
    </source>
</evidence>
<comment type="caution">
    <text evidence="1">The sequence shown here is derived from an EMBL/GenBank/DDBJ whole genome shotgun (WGS) entry which is preliminary data.</text>
</comment>
<dbReference type="Proteomes" id="UP000186535">
    <property type="component" value="Unassembled WGS sequence"/>
</dbReference>
<name>A0A1Q4L4I5_BACCE</name>
<evidence type="ECO:0000313" key="2">
    <source>
        <dbReference type="Proteomes" id="UP000186535"/>
    </source>
</evidence>
<accession>A0A1Q4L4I5</accession>
<dbReference type="RefSeq" id="WP_001052286.1">
    <property type="nucleotide sequence ID" value="NZ_MPOM01000030.1"/>
</dbReference>
<protein>
    <submittedName>
        <fullName evidence="1">Uncharacterized protein</fullName>
    </submittedName>
</protein>
<dbReference type="AlphaFoldDB" id="A0A1Q4L4I5"/>
<reference evidence="1 2" key="1">
    <citation type="submission" date="2016-11" db="EMBL/GenBank/DDBJ databases">
        <title>Identification of Bacillus cereus isolated from egg-white.</title>
        <authorList>
            <person name="Soni A."/>
            <person name="Oey I."/>
            <person name="Silcock P."/>
            <person name="Bremer P."/>
        </authorList>
    </citation>
    <scope>NUCLEOTIDE SEQUENCE [LARGE SCALE GENOMIC DNA]</scope>
    <source>
        <strain evidence="1 2">NZAS03</strain>
    </source>
</reference>
<sequence length="75" mass="9074">MNLNEELKTILRCKKLLSEAYSVGGGEEIEFIRNGLKYMYFAITSPYNETRYFRIDNWWDTYQLEGKKWLYSMTI</sequence>
<organism evidence="1 2">
    <name type="scientific">Bacillus cereus</name>
    <dbReference type="NCBI Taxonomy" id="1396"/>
    <lineage>
        <taxon>Bacteria</taxon>
        <taxon>Bacillati</taxon>
        <taxon>Bacillota</taxon>
        <taxon>Bacilli</taxon>
        <taxon>Bacillales</taxon>
        <taxon>Bacillaceae</taxon>
        <taxon>Bacillus</taxon>
        <taxon>Bacillus cereus group</taxon>
    </lineage>
</organism>